<dbReference type="AlphaFoldDB" id="A0AAE0ZWQ1"/>
<comment type="caution">
    <text evidence="2">The sequence shown here is derived from an EMBL/GenBank/DDBJ whole genome shotgun (WGS) entry which is preliminary data.</text>
</comment>
<evidence type="ECO:0000256" key="1">
    <source>
        <dbReference type="SAM" id="MobiDB-lite"/>
    </source>
</evidence>
<organism evidence="2 3">
    <name type="scientific">Elysia crispata</name>
    <name type="common">lettuce slug</name>
    <dbReference type="NCBI Taxonomy" id="231223"/>
    <lineage>
        <taxon>Eukaryota</taxon>
        <taxon>Metazoa</taxon>
        <taxon>Spiralia</taxon>
        <taxon>Lophotrochozoa</taxon>
        <taxon>Mollusca</taxon>
        <taxon>Gastropoda</taxon>
        <taxon>Heterobranchia</taxon>
        <taxon>Euthyneura</taxon>
        <taxon>Panpulmonata</taxon>
        <taxon>Sacoglossa</taxon>
        <taxon>Placobranchoidea</taxon>
        <taxon>Plakobranchidae</taxon>
        <taxon>Elysia</taxon>
    </lineage>
</organism>
<protein>
    <submittedName>
        <fullName evidence="2">Uncharacterized protein</fullName>
    </submittedName>
</protein>
<evidence type="ECO:0000313" key="3">
    <source>
        <dbReference type="Proteomes" id="UP001283361"/>
    </source>
</evidence>
<evidence type="ECO:0000313" key="2">
    <source>
        <dbReference type="EMBL" id="KAK3776960.1"/>
    </source>
</evidence>
<sequence length="112" mass="12704">MPRSDCNESNEESYISNSTDNDKTDDVIPIILHQILSLPLEDETSQEIPKQNEATEKLARENDIIGPTFIQEIIMSSQASKEQESSLRRQRTGGKKRSHPDLACFVELFIVN</sequence>
<feature type="compositionally biased region" description="Basic residues" evidence="1">
    <location>
        <begin position="88"/>
        <end position="98"/>
    </location>
</feature>
<keyword evidence="3" id="KW-1185">Reference proteome</keyword>
<feature type="region of interest" description="Disordered" evidence="1">
    <location>
        <begin position="76"/>
        <end position="98"/>
    </location>
</feature>
<accession>A0AAE0ZWQ1</accession>
<dbReference type="Proteomes" id="UP001283361">
    <property type="component" value="Unassembled WGS sequence"/>
</dbReference>
<name>A0AAE0ZWQ1_9GAST</name>
<gene>
    <name evidence="2" type="ORF">RRG08_022755</name>
</gene>
<reference evidence="2" key="1">
    <citation type="journal article" date="2023" name="G3 (Bethesda)">
        <title>A reference genome for the long-term kleptoplast-retaining sea slug Elysia crispata morphotype clarki.</title>
        <authorList>
            <person name="Eastman K.E."/>
            <person name="Pendleton A.L."/>
            <person name="Shaikh M.A."/>
            <person name="Suttiyut T."/>
            <person name="Ogas R."/>
            <person name="Tomko P."/>
            <person name="Gavelis G."/>
            <person name="Widhalm J.R."/>
            <person name="Wisecaver J.H."/>
        </authorList>
    </citation>
    <scope>NUCLEOTIDE SEQUENCE</scope>
    <source>
        <strain evidence="2">ECLA1</strain>
    </source>
</reference>
<feature type="region of interest" description="Disordered" evidence="1">
    <location>
        <begin position="1"/>
        <end position="24"/>
    </location>
</feature>
<dbReference type="EMBL" id="JAWDGP010003159">
    <property type="protein sequence ID" value="KAK3776960.1"/>
    <property type="molecule type" value="Genomic_DNA"/>
</dbReference>
<proteinExistence type="predicted"/>